<dbReference type="SMART" id="SM00387">
    <property type="entry name" value="HATPase_c"/>
    <property type="match status" value="1"/>
</dbReference>
<keyword evidence="7" id="KW-0418">Kinase</keyword>
<keyword evidence="9" id="KW-0902">Two-component regulatory system</keyword>
<accession>A0A846TUD1</accession>
<dbReference type="EMBL" id="JAAVUM010000006">
    <property type="protein sequence ID" value="NKE05971.1"/>
    <property type="molecule type" value="Genomic_DNA"/>
</dbReference>
<dbReference type="PANTHER" id="PTHR43065">
    <property type="entry name" value="SENSOR HISTIDINE KINASE"/>
    <property type="match status" value="1"/>
</dbReference>
<comment type="caution">
    <text evidence="11">The sequence shown here is derived from an EMBL/GenBank/DDBJ whole genome shotgun (WGS) entry which is preliminary data.</text>
</comment>
<dbReference type="PANTHER" id="PTHR43065:SF10">
    <property type="entry name" value="PEROXIDE STRESS-ACTIVATED HISTIDINE KINASE MAK3"/>
    <property type="match status" value="1"/>
</dbReference>
<dbReference type="AlphaFoldDB" id="A0A846TUD1"/>
<feature type="domain" description="Histidine kinase" evidence="10">
    <location>
        <begin position="140"/>
        <end position="348"/>
    </location>
</feature>
<evidence type="ECO:0000256" key="7">
    <source>
        <dbReference type="ARBA" id="ARBA00022777"/>
    </source>
</evidence>
<evidence type="ECO:0000313" key="12">
    <source>
        <dbReference type="Proteomes" id="UP000587942"/>
    </source>
</evidence>
<dbReference type="PROSITE" id="PS50109">
    <property type="entry name" value="HIS_KIN"/>
    <property type="match status" value="1"/>
</dbReference>
<dbReference type="SMART" id="SM00388">
    <property type="entry name" value="HisKA"/>
    <property type="match status" value="1"/>
</dbReference>
<dbReference type="EC" id="2.7.13.3" evidence="3"/>
<evidence type="ECO:0000256" key="8">
    <source>
        <dbReference type="ARBA" id="ARBA00022840"/>
    </source>
</evidence>
<dbReference type="InterPro" id="IPR004358">
    <property type="entry name" value="Sig_transdc_His_kin-like_C"/>
</dbReference>
<keyword evidence="6" id="KW-0547">Nucleotide-binding</keyword>
<comment type="catalytic activity">
    <reaction evidence="1">
        <text>ATP + protein L-histidine = ADP + protein N-phospho-L-histidine.</text>
        <dbReference type="EC" id="2.7.13.3"/>
    </reaction>
</comment>
<comment type="subcellular location">
    <subcellularLocation>
        <location evidence="2">Cell membrane</location>
        <topology evidence="2">Multi-pass membrane protein</topology>
    </subcellularLocation>
</comment>
<dbReference type="InterPro" id="IPR036890">
    <property type="entry name" value="HATPase_C_sf"/>
</dbReference>
<proteinExistence type="predicted"/>
<name>A0A846TUD1_9BACI</name>
<keyword evidence="8" id="KW-0067">ATP-binding</keyword>
<dbReference type="RefSeq" id="WP_167832399.1">
    <property type="nucleotide sequence ID" value="NZ_JAAVUM010000006.1"/>
</dbReference>
<dbReference type="Pfam" id="PF02518">
    <property type="entry name" value="HATPase_c"/>
    <property type="match status" value="1"/>
</dbReference>
<dbReference type="SUPFAM" id="SSF55874">
    <property type="entry name" value="ATPase domain of HSP90 chaperone/DNA topoisomerase II/histidine kinase"/>
    <property type="match status" value="1"/>
</dbReference>
<dbReference type="GO" id="GO:0005524">
    <property type="term" value="F:ATP binding"/>
    <property type="evidence" value="ECO:0007669"/>
    <property type="project" value="UniProtKB-KW"/>
</dbReference>
<dbReference type="CDD" id="cd00075">
    <property type="entry name" value="HATPase"/>
    <property type="match status" value="1"/>
</dbReference>
<dbReference type="PRINTS" id="PR00344">
    <property type="entry name" value="BCTRLSENSOR"/>
</dbReference>
<evidence type="ECO:0000259" key="10">
    <source>
        <dbReference type="PROSITE" id="PS50109"/>
    </source>
</evidence>
<dbReference type="FunFam" id="3.30.565.10:FF:000006">
    <property type="entry name" value="Sensor histidine kinase WalK"/>
    <property type="match status" value="1"/>
</dbReference>
<dbReference type="Proteomes" id="UP000587942">
    <property type="component" value="Unassembled WGS sequence"/>
</dbReference>
<dbReference type="CDD" id="cd00082">
    <property type="entry name" value="HisKA"/>
    <property type="match status" value="1"/>
</dbReference>
<dbReference type="Gene3D" id="1.10.287.130">
    <property type="match status" value="1"/>
</dbReference>
<dbReference type="InterPro" id="IPR036097">
    <property type="entry name" value="HisK_dim/P_sf"/>
</dbReference>
<evidence type="ECO:0000256" key="4">
    <source>
        <dbReference type="ARBA" id="ARBA00022553"/>
    </source>
</evidence>
<dbReference type="Pfam" id="PF00512">
    <property type="entry name" value="HisKA"/>
    <property type="match status" value="1"/>
</dbReference>
<evidence type="ECO:0000256" key="2">
    <source>
        <dbReference type="ARBA" id="ARBA00004651"/>
    </source>
</evidence>
<organism evidence="11 12">
    <name type="scientific">Mesobacillus selenatarsenatis</name>
    <dbReference type="NCBI Taxonomy" id="388741"/>
    <lineage>
        <taxon>Bacteria</taxon>
        <taxon>Bacillati</taxon>
        <taxon>Bacillota</taxon>
        <taxon>Bacilli</taxon>
        <taxon>Bacillales</taxon>
        <taxon>Bacillaceae</taxon>
        <taxon>Mesobacillus</taxon>
    </lineage>
</organism>
<dbReference type="InterPro" id="IPR003594">
    <property type="entry name" value="HATPase_dom"/>
</dbReference>
<evidence type="ECO:0000313" key="11">
    <source>
        <dbReference type="EMBL" id="NKE05971.1"/>
    </source>
</evidence>
<dbReference type="Gene3D" id="3.30.565.10">
    <property type="entry name" value="Histidine kinase-like ATPase, C-terminal domain"/>
    <property type="match status" value="1"/>
</dbReference>
<keyword evidence="4" id="KW-0597">Phosphoprotein</keyword>
<dbReference type="GO" id="GO:0005886">
    <property type="term" value="C:plasma membrane"/>
    <property type="evidence" value="ECO:0007669"/>
    <property type="project" value="UniProtKB-SubCell"/>
</dbReference>
<dbReference type="SUPFAM" id="SSF47384">
    <property type="entry name" value="Homodimeric domain of signal transducing histidine kinase"/>
    <property type="match status" value="1"/>
</dbReference>
<evidence type="ECO:0000256" key="5">
    <source>
        <dbReference type="ARBA" id="ARBA00022679"/>
    </source>
</evidence>
<evidence type="ECO:0000256" key="1">
    <source>
        <dbReference type="ARBA" id="ARBA00000085"/>
    </source>
</evidence>
<gene>
    <name evidence="11" type="ORF">GWK17_10920</name>
</gene>
<dbReference type="InterPro" id="IPR035965">
    <property type="entry name" value="PAS-like_dom_sf"/>
</dbReference>
<reference evidence="11 12" key="1">
    <citation type="submission" date="2020-03" db="EMBL/GenBank/DDBJ databases">
        <authorList>
            <person name="Sun Q."/>
        </authorList>
    </citation>
    <scope>NUCLEOTIDE SEQUENCE [LARGE SCALE GENOMIC DNA]</scope>
    <source>
        <strain evidence="11 12">KACC 21451</strain>
    </source>
</reference>
<dbReference type="InterPro" id="IPR005467">
    <property type="entry name" value="His_kinase_dom"/>
</dbReference>
<evidence type="ECO:0000256" key="6">
    <source>
        <dbReference type="ARBA" id="ARBA00022741"/>
    </source>
</evidence>
<sequence>MNHQCNAIDYEQFIPRETGFIFKFEKVGNTFIHTFIEGKLIEKVGLCPEYVVGKSLFEFLPPDQAQRKEIFYEKAWNGENVNYEGSFGGVQYLAILNPVCHNGVTIEVIGTTIDITKEKIREKQAQQMEKLSVVGELAAGIAHEIRNPLTSMKGFAKIVKESVSDQKLIPYLDIMMDEMERINQIVNEFMFIAKPKENVRFQNTNVNKLLRDCIQFMGPQANLKSINIELEAKVQINLNCDGNQIKQVLINLLQNAIEATENNGHFIGVSLEEVSADAVMITVSDKGCGIPESRFNRLFEPFYSTKEKGTGLGLLTCKRIIDLHQGSIDIESEPGAGTTIRIVLPRNRNVESMLIAE</sequence>
<dbReference type="Gene3D" id="3.30.450.20">
    <property type="entry name" value="PAS domain"/>
    <property type="match status" value="1"/>
</dbReference>
<dbReference type="InterPro" id="IPR003661">
    <property type="entry name" value="HisK_dim/P_dom"/>
</dbReference>
<dbReference type="GO" id="GO:0000155">
    <property type="term" value="F:phosphorelay sensor kinase activity"/>
    <property type="evidence" value="ECO:0007669"/>
    <property type="project" value="InterPro"/>
</dbReference>
<protein>
    <recommendedName>
        <fullName evidence="3">histidine kinase</fullName>
        <ecNumber evidence="3">2.7.13.3</ecNumber>
    </recommendedName>
</protein>
<evidence type="ECO:0000256" key="3">
    <source>
        <dbReference type="ARBA" id="ARBA00012438"/>
    </source>
</evidence>
<dbReference type="SUPFAM" id="SSF55785">
    <property type="entry name" value="PYP-like sensor domain (PAS domain)"/>
    <property type="match status" value="1"/>
</dbReference>
<evidence type="ECO:0000256" key="9">
    <source>
        <dbReference type="ARBA" id="ARBA00023012"/>
    </source>
</evidence>
<keyword evidence="5" id="KW-0808">Transferase</keyword>